<dbReference type="AlphaFoldDB" id="A0A5J9TVE3"/>
<evidence type="ECO:0000256" key="1">
    <source>
        <dbReference type="SAM" id="MobiDB-lite"/>
    </source>
</evidence>
<feature type="compositionally biased region" description="Low complexity" evidence="1">
    <location>
        <begin position="54"/>
        <end position="72"/>
    </location>
</feature>
<comment type="caution">
    <text evidence="2">The sequence shown here is derived from an EMBL/GenBank/DDBJ whole genome shotgun (WGS) entry which is preliminary data.</text>
</comment>
<protein>
    <recommendedName>
        <fullName evidence="4">No apical meristem-associated C-terminal domain-containing protein</fullName>
    </recommendedName>
</protein>
<feature type="non-terminal residue" evidence="2">
    <location>
        <position position="1"/>
    </location>
</feature>
<gene>
    <name evidence="2" type="ORF">EJB05_38261</name>
</gene>
<reference evidence="2 3" key="1">
    <citation type="journal article" date="2019" name="Sci. Rep.">
        <title>A high-quality genome of Eragrostis curvula grass provides insights into Poaceae evolution and supports new strategies to enhance forage quality.</title>
        <authorList>
            <person name="Carballo J."/>
            <person name="Santos B.A.C.M."/>
            <person name="Zappacosta D."/>
            <person name="Garbus I."/>
            <person name="Selva J.P."/>
            <person name="Gallo C.A."/>
            <person name="Diaz A."/>
            <person name="Albertini E."/>
            <person name="Caccamo M."/>
            <person name="Echenique V."/>
        </authorList>
    </citation>
    <scope>NUCLEOTIDE SEQUENCE [LARGE SCALE GENOMIC DNA]</scope>
    <source>
        <strain evidence="3">cv. Victoria</strain>
        <tissue evidence="2">Leaf</tissue>
    </source>
</reference>
<sequence>MEDSTSTPASLRGPPAPPIAATGAVGAAYLLEEDCRLGMYLMDDPRPPLPTFPPFTSSSPFPISAPAARASSGVNRPPRSSVATSTKKKRAPPVAPHPRSRAPPPVGAVPRRQEAPPAGGGLPRQLLNSDVDGDFTSTGGGNDSSAFFDWSLTTDYAAEDPRPSSSQPFMNLLTQDQDADLQILMQDDTTPSKRPPKRGSNYSLEEDIQVCKSWINISNDAVVGTDQPGATYWERIAQDFHKNKNFESDRSANSIEHRCQTILKECMRFHGYFEEIERCHPSGVPYQEHLLQAQKLYGTKNKGKRCPFIDCWLIVRHTEKFSALQDPECSFNILPC</sequence>
<dbReference type="OrthoDB" id="686919at2759"/>
<dbReference type="Gramene" id="TVU14768">
    <property type="protein sequence ID" value="TVU14768"/>
    <property type="gene ID" value="EJB05_38261"/>
</dbReference>
<name>A0A5J9TVE3_9POAL</name>
<evidence type="ECO:0000313" key="3">
    <source>
        <dbReference type="Proteomes" id="UP000324897"/>
    </source>
</evidence>
<proteinExistence type="predicted"/>
<dbReference type="EMBL" id="RWGY01000031">
    <property type="protein sequence ID" value="TVU14768.1"/>
    <property type="molecule type" value="Genomic_DNA"/>
</dbReference>
<evidence type="ECO:0008006" key="4">
    <source>
        <dbReference type="Google" id="ProtNLM"/>
    </source>
</evidence>
<dbReference type="PANTHER" id="PTHR45125:SF28">
    <property type="entry name" value="OS02G0603500 PROTEIN"/>
    <property type="match status" value="1"/>
</dbReference>
<dbReference type="PANTHER" id="PTHR45125">
    <property type="entry name" value="F21J9.4-RELATED"/>
    <property type="match status" value="1"/>
</dbReference>
<organism evidence="2 3">
    <name type="scientific">Eragrostis curvula</name>
    <name type="common">weeping love grass</name>
    <dbReference type="NCBI Taxonomy" id="38414"/>
    <lineage>
        <taxon>Eukaryota</taxon>
        <taxon>Viridiplantae</taxon>
        <taxon>Streptophyta</taxon>
        <taxon>Embryophyta</taxon>
        <taxon>Tracheophyta</taxon>
        <taxon>Spermatophyta</taxon>
        <taxon>Magnoliopsida</taxon>
        <taxon>Liliopsida</taxon>
        <taxon>Poales</taxon>
        <taxon>Poaceae</taxon>
        <taxon>PACMAD clade</taxon>
        <taxon>Chloridoideae</taxon>
        <taxon>Eragrostideae</taxon>
        <taxon>Eragrostidinae</taxon>
        <taxon>Eragrostis</taxon>
    </lineage>
</organism>
<dbReference type="Proteomes" id="UP000324897">
    <property type="component" value="Unassembled WGS sequence"/>
</dbReference>
<evidence type="ECO:0000313" key="2">
    <source>
        <dbReference type="EMBL" id="TVU14768.1"/>
    </source>
</evidence>
<keyword evidence="3" id="KW-1185">Reference proteome</keyword>
<feature type="compositionally biased region" description="Pro residues" evidence="1">
    <location>
        <begin position="93"/>
        <end position="107"/>
    </location>
</feature>
<feature type="region of interest" description="Disordered" evidence="1">
    <location>
        <begin position="1"/>
        <end position="21"/>
    </location>
</feature>
<accession>A0A5J9TVE3</accession>
<feature type="region of interest" description="Disordered" evidence="1">
    <location>
        <begin position="40"/>
        <end position="146"/>
    </location>
</feature>